<dbReference type="PIRSF" id="PIRSF004729">
    <property type="entry name" value="MutL"/>
    <property type="match status" value="1"/>
</dbReference>
<organism evidence="1 2">
    <name type="scientific">Nocardioides panacis</name>
    <dbReference type="NCBI Taxonomy" id="2849501"/>
    <lineage>
        <taxon>Bacteria</taxon>
        <taxon>Bacillati</taxon>
        <taxon>Actinomycetota</taxon>
        <taxon>Actinomycetes</taxon>
        <taxon>Propionibacteriales</taxon>
        <taxon>Nocardioidaceae</taxon>
        <taxon>Nocardioides</taxon>
    </lineage>
</organism>
<dbReference type="KEGG" id="nps:KRR39_00560"/>
<sequence length="461" mass="47333">MDFGSTFTKAALVDVGTGELLASADHRTTIDTDVLDGWDACLAQLVAVDPRAAGAEVLACSSAGGGLRIAVVGNEALVTAEAGRRVALSSGGRVVHVASGRLTRAGLHELRAARPDVVLLVGGTDGGNAEVLLACATTLARARWRKPVVVAGNVDAQPEVAALLEASGTPHVLADNVVPQIGVLAPEPARAAIREMFLRHVIGGKHLSRRADPSTGTGAFLRMVRGATPDVVLTAVELLAGGLDGERPGAGDVVVVDVGGATTDVHSVIELDPEDAGLAREVVATVPVSRTVEGDLGMRWSAVHTVEEGLAAGLVEDADRMRAAAGVRRADPAFLPGSEAERHDDEAIATAAVGVALRRHAGRSQVAYSSAGRVVERSGKDLREVDLLVGSGGVLRNNPDEVAERVLGSVTGEDVPGGWQLPRAPRTLVDHDYVLAAAGLLAPTHPEAAHALLARLRGATA</sequence>
<dbReference type="Pfam" id="PF13941">
    <property type="entry name" value="MutL"/>
    <property type="match status" value="1"/>
</dbReference>
<reference evidence="1" key="1">
    <citation type="submission" date="2021-06" db="EMBL/GenBank/DDBJ databases">
        <title>Complete genome sequence of Nocardioides sp. G188.</title>
        <authorList>
            <person name="Im W.-T."/>
        </authorList>
    </citation>
    <scope>NUCLEOTIDE SEQUENCE</scope>
    <source>
        <strain evidence="1">G188</strain>
    </source>
</reference>
<protein>
    <submittedName>
        <fullName evidence="1">Glutamate mutase L</fullName>
    </submittedName>
</protein>
<accession>A0A975T2A4</accession>
<evidence type="ECO:0000313" key="2">
    <source>
        <dbReference type="Proteomes" id="UP000683575"/>
    </source>
</evidence>
<keyword evidence="2" id="KW-1185">Reference proteome</keyword>
<dbReference type="AlphaFoldDB" id="A0A975T2A4"/>
<proteinExistence type="predicted"/>
<name>A0A975T2A4_9ACTN</name>
<dbReference type="InterPro" id="IPR006230">
    <property type="entry name" value="MutL"/>
</dbReference>
<dbReference type="Proteomes" id="UP000683575">
    <property type="component" value="Chromosome"/>
</dbReference>
<dbReference type="NCBIfam" id="TIGR01319">
    <property type="entry name" value="glmL_fam"/>
    <property type="match status" value="1"/>
</dbReference>
<evidence type="ECO:0000313" key="1">
    <source>
        <dbReference type="EMBL" id="QWZ10363.1"/>
    </source>
</evidence>
<gene>
    <name evidence="1" type="ORF">KRR39_00560</name>
</gene>
<dbReference type="EMBL" id="CP077062">
    <property type="protein sequence ID" value="QWZ10363.1"/>
    <property type="molecule type" value="Genomic_DNA"/>
</dbReference>